<reference evidence="2 3" key="1">
    <citation type="submission" date="2018-02" db="EMBL/GenBank/DDBJ databases">
        <title>Draft genome of wild Prunus yedoensis var. nudiflora.</title>
        <authorList>
            <person name="Baek S."/>
            <person name="Kim J.-H."/>
            <person name="Choi K."/>
            <person name="Kim G.-B."/>
            <person name="Cho A."/>
            <person name="Jang H."/>
            <person name="Shin C.-H."/>
            <person name="Yu H.-J."/>
            <person name="Mun J.-H."/>
        </authorList>
    </citation>
    <scope>NUCLEOTIDE SEQUENCE [LARGE SCALE GENOMIC DNA]</scope>
    <source>
        <strain evidence="3">cv. Jeju island</strain>
        <tissue evidence="2">Leaf</tissue>
    </source>
</reference>
<accession>A0A314ZN86</accession>
<name>A0A314ZN86_PRUYE</name>
<dbReference type="AlphaFoldDB" id="A0A314ZN86"/>
<dbReference type="Proteomes" id="UP000250321">
    <property type="component" value="Unassembled WGS sequence"/>
</dbReference>
<feature type="compositionally biased region" description="Low complexity" evidence="1">
    <location>
        <begin position="63"/>
        <end position="73"/>
    </location>
</feature>
<evidence type="ECO:0000256" key="1">
    <source>
        <dbReference type="SAM" id="MobiDB-lite"/>
    </source>
</evidence>
<keyword evidence="3" id="KW-1185">Reference proteome</keyword>
<evidence type="ECO:0000313" key="2">
    <source>
        <dbReference type="EMBL" id="PQQ19913.1"/>
    </source>
</evidence>
<evidence type="ECO:0000313" key="3">
    <source>
        <dbReference type="Proteomes" id="UP000250321"/>
    </source>
</evidence>
<dbReference type="EMBL" id="PJQY01000051">
    <property type="protein sequence ID" value="PQQ19913.1"/>
    <property type="molecule type" value="Genomic_DNA"/>
</dbReference>
<protein>
    <submittedName>
        <fullName evidence="2">Uncharacterized protein</fullName>
    </submittedName>
</protein>
<gene>
    <name evidence="2" type="ORF">Pyn_18793</name>
</gene>
<organism evidence="2 3">
    <name type="scientific">Prunus yedoensis var. nudiflora</name>
    <dbReference type="NCBI Taxonomy" id="2094558"/>
    <lineage>
        <taxon>Eukaryota</taxon>
        <taxon>Viridiplantae</taxon>
        <taxon>Streptophyta</taxon>
        <taxon>Embryophyta</taxon>
        <taxon>Tracheophyta</taxon>
        <taxon>Spermatophyta</taxon>
        <taxon>Magnoliopsida</taxon>
        <taxon>eudicotyledons</taxon>
        <taxon>Gunneridae</taxon>
        <taxon>Pentapetalae</taxon>
        <taxon>rosids</taxon>
        <taxon>fabids</taxon>
        <taxon>Rosales</taxon>
        <taxon>Rosaceae</taxon>
        <taxon>Amygdaloideae</taxon>
        <taxon>Amygdaleae</taxon>
        <taxon>Prunus</taxon>
    </lineage>
</organism>
<feature type="region of interest" description="Disordered" evidence="1">
    <location>
        <begin position="20"/>
        <end position="96"/>
    </location>
</feature>
<sequence length="125" mass="14053">MGCIFQEDFFLFKINIKIRPKSKPKSRGPKVIGLLKNEKSKAVPNPREIGKGLSTFNDDLTFPSSSKKSQPPKEATKPGKKPTCTSNRQVRKRLRPQNCFKGPAVLIRRLNHPHYGPIQDVKSAS</sequence>
<proteinExistence type="predicted"/>
<comment type="caution">
    <text evidence="2">The sequence shown here is derived from an EMBL/GenBank/DDBJ whole genome shotgun (WGS) entry which is preliminary data.</text>
</comment>